<reference evidence="2" key="2">
    <citation type="submission" date="2025-08" db="UniProtKB">
        <authorList>
            <consortium name="RefSeq"/>
        </authorList>
    </citation>
    <scope>IDENTIFICATION</scope>
    <source>
        <tissue evidence="2">Young leaves</tissue>
    </source>
</reference>
<organism evidence="1 2">
    <name type="scientific">Abrus precatorius</name>
    <name type="common">Indian licorice</name>
    <name type="synonym">Glycine abrus</name>
    <dbReference type="NCBI Taxonomy" id="3816"/>
    <lineage>
        <taxon>Eukaryota</taxon>
        <taxon>Viridiplantae</taxon>
        <taxon>Streptophyta</taxon>
        <taxon>Embryophyta</taxon>
        <taxon>Tracheophyta</taxon>
        <taxon>Spermatophyta</taxon>
        <taxon>Magnoliopsida</taxon>
        <taxon>eudicotyledons</taxon>
        <taxon>Gunneridae</taxon>
        <taxon>Pentapetalae</taxon>
        <taxon>rosids</taxon>
        <taxon>fabids</taxon>
        <taxon>Fabales</taxon>
        <taxon>Fabaceae</taxon>
        <taxon>Papilionoideae</taxon>
        <taxon>50 kb inversion clade</taxon>
        <taxon>NPAAA clade</taxon>
        <taxon>indigoferoid/millettioid clade</taxon>
        <taxon>Abreae</taxon>
        <taxon>Abrus</taxon>
    </lineage>
</organism>
<dbReference type="PANTHER" id="PTHR33334">
    <property type="entry name" value="PROTEIN LNK1"/>
    <property type="match status" value="1"/>
</dbReference>
<name>A0A8B8LDF8_ABRPR</name>
<dbReference type="RefSeq" id="XP_027354265.1">
    <property type="nucleotide sequence ID" value="XM_027498464.1"/>
</dbReference>
<dbReference type="AlphaFoldDB" id="A0A8B8LDF8"/>
<dbReference type="GeneID" id="113864581"/>
<keyword evidence="1" id="KW-1185">Reference proteome</keyword>
<dbReference type="KEGG" id="aprc:113864581"/>
<sequence length="369" mass="42412">MDWYYGRGHNDFLVPKDQEELFERYPSPDNWSKWGISEPEGFNSPQKCLIMNTKATEVEFNFIDESFNNEIEFDPSPYDKDQSSSSSVCGELPEQSFQQTALSCDHQPKYQLQDLSSFENMDDIFLYKQLYKHEPVIAWDSVLEDFPCVENLQKSFFYSKNQRSNISGGLQKDIAASGFVPCNLDYKDCPNIEAKAVEVLDPFELSNEDMTMHEQLSHEESTLQDLEMIIAQFTEKTRICFRDALYRLARDTKHEVEELDGSLNMHQAMPSAVYSETMRSENQKPIIESETNSLDRAVANLMFNKMEINILDLEAVGSKGLQGKSSKPLDVARNFHYSQPHEVPTDAEVPRFGLTDQEATESHCLSRSY</sequence>
<dbReference type="GO" id="GO:0006355">
    <property type="term" value="P:regulation of DNA-templated transcription"/>
    <property type="evidence" value="ECO:0007669"/>
    <property type="project" value="InterPro"/>
</dbReference>
<dbReference type="InterPro" id="IPR039928">
    <property type="entry name" value="LNK"/>
</dbReference>
<protein>
    <submittedName>
        <fullName evidence="2">Protein LNK3-like isoform X1</fullName>
    </submittedName>
</protein>
<evidence type="ECO:0000313" key="2">
    <source>
        <dbReference type="RefSeq" id="XP_027354265.1"/>
    </source>
</evidence>
<dbReference type="Proteomes" id="UP000694853">
    <property type="component" value="Unplaced"/>
</dbReference>
<proteinExistence type="predicted"/>
<dbReference type="PANTHER" id="PTHR33334:SF10">
    <property type="entry name" value="PROTEIN LNK4"/>
    <property type="match status" value="1"/>
</dbReference>
<gene>
    <name evidence="2" type="primary">LOC113864581</name>
</gene>
<dbReference type="GO" id="GO:0007623">
    <property type="term" value="P:circadian rhythm"/>
    <property type="evidence" value="ECO:0007669"/>
    <property type="project" value="InterPro"/>
</dbReference>
<evidence type="ECO:0000313" key="1">
    <source>
        <dbReference type="Proteomes" id="UP000694853"/>
    </source>
</evidence>
<accession>A0A8B8LDF8</accession>
<dbReference type="OrthoDB" id="1939712at2759"/>
<reference evidence="1" key="1">
    <citation type="journal article" date="2019" name="Toxins">
        <title>Detection of Abrin-Like and Prepropulchellin-Like Toxin Genes and Transcripts Using Whole Genome Sequencing and Full-Length Transcript Sequencing of Abrus precatorius.</title>
        <authorList>
            <person name="Hovde B.T."/>
            <person name="Daligault H.E."/>
            <person name="Hanschen E.R."/>
            <person name="Kunde Y.A."/>
            <person name="Johnson M.B."/>
            <person name="Starkenburg S.R."/>
            <person name="Johnson S.L."/>
        </authorList>
    </citation>
    <scope>NUCLEOTIDE SEQUENCE [LARGE SCALE GENOMIC DNA]</scope>
</reference>